<evidence type="ECO:0000259" key="7">
    <source>
        <dbReference type="PROSITE" id="PS51755"/>
    </source>
</evidence>
<gene>
    <name evidence="8" type="ORF">ACFFTR_40165</name>
</gene>
<dbReference type="InterPro" id="IPR005158">
    <property type="entry name" value="BTAD"/>
</dbReference>
<feature type="domain" description="OmpR/PhoB-type" evidence="7">
    <location>
        <begin position="1"/>
        <end position="100"/>
    </location>
</feature>
<reference evidence="8 9" key="1">
    <citation type="submission" date="2024-09" db="EMBL/GenBank/DDBJ databases">
        <authorList>
            <person name="Sun Q."/>
            <person name="Mori K."/>
        </authorList>
    </citation>
    <scope>NUCLEOTIDE SEQUENCE [LARGE SCALE GENOMIC DNA]</scope>
    <source>
        <strain evidence="8 9">JCM 3307</strain>
    </source>
</reference>
<dbReference type="SMART" id="SM01043">
    <property type="entry name" value="BTAD"/>
    <property type="match status" value="1"/>
</dbReference>
<sequence>MTDVIIPALRFGILGPVEIRAGDRRVAVTSARQQALLGAALLQANVVVPTARLVDAIWGHEPPDTAPDLVQTYVSTLRRSIGRPGAGCIVTRPPGYLVKVERGALDLHEFERLTAEAERAAAAGDHEGATRRLGDALARWRGPALAGLDSPLFRAAAARLEELRLLATERRFESAGHLGDPAWMVPELTSFVAEHPLREGMRALLMMVLYRLGRQADALRVYQQGYAVLRDELGVEPGPRLRQAHRSVLDGEPADAPREALAARAPATAHP</sequence>
<dbReference type="Pfam" id="PF00486">
    <property type="entry name" value="Trans_reg_C"/>
    <property type="match status" value="1"/>
</dbReference>
<dbReference type="PROSITE" id="PS51755">
    <property type="entry name" value="OMPR_PHOB"/>
    <property type="match status" value="1"/>
</dbReference>
<dbReference type="PANTHER" id="PTHR35807:SF1">
    <property type="entry name" value="TRANSCRIPTIONAL REGULATOR REDD"/>
    <property type="match status" value="1"/>
</dbReference>
<proteinExistence type="inferred from homology"/>
<protein>
    <submittedName>
        <fullName evidence="8">BTAD domain-containing putative transcriptional regulator</fullName>
    </submittedName>
</protein>
<dbReference type="Gene3D" id="1.10.10.10">
    <property type="entry name" value="Winged helix-like DNA-binding domain superfamily/Winged helix DNA-binding domain"/>
    <property type="match status" value="1"/>
</dbReference>
<evidence type="ECO:0000256" key="4">
    <source>
        <dbReference type="ARBA" id="ARBA00023163"/>
    </source>
</evidence>
<dbReference type="InterPro" id="IPR001867">
    <property type="entry name" value="OmpR/PhoB-type_DNA-bd"/>
</dbReference>
<feature type="DNA-binding region" description="OmpR/PhoB-type" evidence="5">
    <location>
        <begin position="1"/>
        <end position="100"/>
    </location>
</feature>
<accession>A0ABV5MKG0</accession>
<dbReference type="EMBL" id="JBHMCA010000066">
    <property type="protein sequence ID" value="MFB9449329.1"/>
    <property type="molecule type" value="Genomic_DNA"/>
</dbReference>
<feature type="region of interest" description="Disordered" evidence="6">
    <location>
        <begin position="250"/>
        <end position="271"/>
    </location>
</feature>
<comment type="caution">
    <text evidence="8">The sequence shown here is derived from an EMBL/GenBank/DDBJ whole genome shotgun (WGS) entry which is preliminary data.</text>
</comment>
<dbReference type="Pfam" id="PF03704">
    <property type="entry name" value="BTAD"/>
    <property type="match status" value="1"/>
</dbReference>
<keyword evidence="4" id="KW-0804">Transcription</keyword>
<dbReference type="InterPro" id="IPR051677">
    <property type="entry name" value="AfsR-DnrI-RedD_regulator"/>
</dbReference>
<evidence type="ECO:0000256" key="3">
    <source>
        <dbReference type="ARBA" id="ARBA00023125"/>
    </source>
</evidence>
<feature type="compositionally biased region" description="Low complexity" evidence="6">
    <location>
        <begin position="259"/>
        <end position="271"/>
    </location>
</feature>
<comment type="similarity">
    <text evidence="1">Belongs to the AfsR/DnrI/RedD regulatory family.</text>
</comment>
<organism evidence="8 9">
    <name type="scientific">Dactylosporangium vinaceum</name>
    <dbReference type="NCBI Taxonomy" id="53362"/>
    <lineage>
        <taxon>Bacteria</taxon>
        <taxon>Bacillati</taxon>
        <taxon>Actinomycetota</taxon>
        <taxon>Actinomycetes</taxon>
        <taxon>Micromonosporales</taxon>
        <taxon>Micromonosporaceae</taxon>
        <taxon>Dactylosporangium</taxon>
    </lineage>
</organism>
<keyword evidence="2" id="KW-0805">Transcription regulation</keyword>
<dbReference type="InterPro" id="IPR016032">
    <property type="entry name" value="Sig_transdc_resp-reg_C-effctor"/>
</dbReference>
<dbReference type="SUPFAM" id="SSF46894">
    <property type="entry name" value="C-terminal effector domain of the bipartite response regulators"/>
    <property type="match status" value="1"/>
</dbReference>
<dbReference type="SMART" id="SM00862">
    <property type="entry name" value="Trans_reg_C"/>
    <property type="match status" value="1"/>
</dbReference>
<dbReference type="InterPro" id="IPR011990">
    <property type="entry name" value="TPR-like_helical_dom_sf"/>
</dbReference>
<dbReference type="CDD" id="cd15831">
    <property type="entry name" value="BTAD"/>
    <property type="match status" value="1"/>
</dbReference>
<evidence type="ECO:0000313" key="8">
    <source>
        <dbReference type="EMBL" id="MFB9449329.1"/>
    </source>
</evidence>
<evidence type="ECO:0000256" key="5">
    <source>
        <dbReference type="PROSITE-ProRule" id="PRU01091"/>
    </source>
</evidence>
<evidence type="ECO:0000313" key="9">
    <source>
        <dbReference type="Proteomes" id="UP001589608"/>
    </source>
</evidence>
<keyword evidence="3 5" id="KW-0238">DNA-binding</keyword>
<dbReference type="SUPFAM" id="SSF48452">
    <property type="entry name" value="TPR-like"/>
    <property type="match status" value="1"/>
</dbReference>
<dbReference type="PANTHER" id="PTHR35807">
    <property type="entry name" value="TRANSCRIPTIONAL REGULATOR REDD-RELATED"/>
    <property type="match status" value="1"/>
</dbReference>
<evidence type="ECO:0000256" key="2">
    <source>
        <dbReference type="ARBA" id="ARBA00023015"/>
    </source>
</evidence>
<evidence type="ECO:0000256" key="6">
    <source>
        <dbReference type="SAM" id="MobiDB-lite"/>
    </source>
</evidence>
<evidence type="ECO:0000256" key="1">
    <source>
        <dbReference type="ARBA" id="ARBA00005820"/>
    </source>
</evidence>
<name>A0ABV5MKG0_9ACTN</name>
<dbReference type="RefSeq" id="WP_223094828.1">
    <property type="nucleotide sequence ID" value="NZ_CP061913.1"/>
</dbReference>
<dbReference type="InterPro" id="IPR036388">
    <property type="entry name" value="WH-like_DNA-bd_sf"/>
</dbReference>
<dbReference type="Gene3D" id="1.25.40.10">
    <property type="entry name" value="Tetratricopeptide repeat domain"/>
    <property type="match status" value="1"/>
</dbReference>
<dbReference type="Proteomes" id="UP001589608">
    <property type="component" value="Unassembled WGS sequence"/>
</dbReference>
<keyword evidence="9" id="KW-1185">Reference proteome</keyword>